<dbReference type="ExpressionAtlas" id="N1QTN5">
    <property type="expression patterns" value="baseline"/>
</dbReference>
<feature type="region of interest" description="Disordered" evidence="2">
    <location>
        <begin position="1"/>
        <end position="26"/>
    </location>
</feature>
<dbReference type="SUPFAM" id="SSF50630">
    <property type="entry name" value="Acid proteases"/>
    <property type="match status" value="1"/>
</dbReference>
<reference evidence="3" key="1">
    <citation type="submission" date="2015-06" db="UniProtKB">
        <authorList>
            <consortium name="EnsemblPlants"/>
        </authorList>
    </citation>
    <scope>IDENTIFICATION</scope>
</reference>
<evidence type="ECO:0000313" key="3">
    <source>
        <dbReference type="EnsemblPlants" id="EMT00485"/>
    </source>
</evidence>
<dbReference type="InterPro" id="IPR033121">
    <property type="entry name" value="PEPTIDASE_A1"/>
</dbReference>
<name>N1QTN5_AEGTA</name>
<dbReference type="EnsemblPlants" id="EMT00485">
    <property type="protein sequence ID" value="EMT00485"/>
    <property type="gene ID" value="F775_22385"/>
</dbReference>
<organism evidence="3">
    <name type="scientific">Aegilops tauschii</name>
    <name type="common">Tausch's goatgrass</name>
    <name type="synonym">Aegilops squarrosa</name>
    <dbReference type="NCBI Taxonomy" id="37682"/>
    <lineage>
        <taxon>Eukaryota</taxon>
        <taxon>Viridiplantae</taxon>
        <taxon>Streptophyta</taxon>
        <taxon>Embryophyta</taxon>
        <taxon>Tracheophyta</taxon>
        <taxon>Spermatophyta</taxon>
        <taxon>Magnoliopsida</taxon>
        <taxon>Liliopsida</taxon>
        <taxon>Poales</taxon>
        <taxon>Poaceae</taxon>
        <taxon>BOP clade</taxon>
        <taxon>Pooideae</taxon>
        <taxon>Triticodae</taxon>
        <taxon>Triticeae</taxon>
        <taxon>Triticinae</taxon>
        <taxon>Aegilops</taxon>
    </lineage>
</organism>
<dbReference type="PANTHER" id="PTHR13683">
    <property type="entry name" value="ASPARTYL PROTEASES"/>
    <property type="match status" value="1"/>
</dbReference>
<dbReference type="PANTHER" id="PTHR13683:SF775">
    <property type="entry name" value="EUKARYOTIC ASPARTYL PROTEASE FAMILY PROTEIN"/>
    <property type="match status" value="1"/>
</dbReference>
<dbReference type="InterPro" id="IPR001461">
    <property type="entry name" value="Aspartic_peptidase_A1"/>
</dbReference>
<dbReference type="PROSITE" id="PS51767">
    <property type="entry name" value="PEPTIDASE_A1"/>
    <property type="match status" value="1"/>
</dbReference>
<accession>N1QTN5</accession>
<comment type="similarity">
    <text evidence="1">Belongs to the peptidase A1 family.</text>
</comment>
<dbReference type="AlphaFoldDB" id="N1QTN5"/>
<dbReference type="InterPro" id="IPR032799">
    <property type="entry name" value="TAXi_C"/>
</dbReference>
<sequence>MADSGRQPQFLTASSASESPGTTARKWEPRQGMECGEYQLFQASLLSLPRASGMSLFDTCYDLAGRQSMQVPAVALRFEGGGELKLPAKNYLIPGDGAGTYGLAFAGTSGPVSIIGNVQQQGVCVSFDTAKNTVSFTADKY</sequence>
<evidence type="ECO:0000256" key="2">
    <source>
        <dbReference type="SAM" id="MobiDB-lite"/>
    </source>
</evidence>
<dbReference type="Gene3D" id="2.40.70.10">
    <property type="entry name" value="Acid Proteases"/>
    <property type="match status" value="1"/>
</dbReference>
<dbReference type="GO" id="GO:0004190">
    <property type="term" value="F:aspartic-type endopeptidase activity"/>
    <property type="evidence" value="ECO:0007669"/>
    <property type="project" value="InterPro"/>
</dbReference>
<dbReference type="Pfam" id="PF14541">
    <property type="entry name" value="TAXi_C"/>
    <property type="match status" value="1"/>
</dbReference>
<evidence type="ECO:0000256" key="1">
    <source>
        <dbReference type="ARBA" id="ARBA00007447"/>
    </source>
</evidence>
<dbReference type="InterPro" id="IPR021109">
    <property type="entry name" value="Peptidase_aspartic_dom_sf"/>
</dbReference>
<protein>
    <submittedName>
        <fullName evidence="3">Aspartic proteinase nepenthesin-1</fullName>
    </submittedName>
</protein>
<proteinExistence type="inferred from homology"/>
<dbReference type="GO" id="GO:0006508">
    <property type="term" value="P:proteolysis"/>
    <property type="evidence" value="ECO:0007669"/>
    <property type="project" value="InterPro"/>
</dbReference>
<feature type="compositionally biased region" description="Polar residues" evidence="2">
    <location>
        <begin position="1"/>
        <end position="22"/>
    </location>
</feature>